<protein>
    <submittedName>
        <fullName evidence="1">Uncharacterized protein</fullName>
    </submittedName>
</protein>
<proteinExistence type="predicted"/>
<dbReference type="EMBL" id="KZ772694">
    <property type="protein sequence ID" value="PTQ43954.1"/>
    <property type="molecule type" value="Genomic_DNA"/>
</dbReference>
<accession>A0A2R6XCV8</accession>
<dbReference type="Proteomes" id="UP000244005">
    <property type="component" value="Unassembled WGS sequence"/>
</dbReference>
<name>A0A2R6XCV8_MARPO</name>
<gene>
    <name evidence="1" type="ORF">MARPO_0022s0058</name>
</gene>
<evidence type="ECO:0000313" key="2">
    <source>
        <dbReference type="Proteomes" id="UP000244005"/>
    </source>
</evidence>
<evidence type="ECO:0000313" key="1">
    <source>
        <dbReference type="EMBL" id="PTQ43954.1"/>
    </source>
</evidence>
<dbReference type="Gramene" id="Mp3g04710.1">
    <property type="protein sequence ID" value="Mp3g04710.1.cds1"/>
    <property type="gene ID" value="Mp3g04710"/>
</dbReference>
<keyword evidence="2" id="KW-1185">Reference proteome</keyword>
<dbReference type="AlphaFoldDB" id="A0A2R6XCV8"/>
<sequence length="151" mass="16833">MIFHSHVRASNQLLSLERMSSSQFLDGLQQPPRLPHSLTQCPRADAATRYSLTFHQQNPIRHYLQNILPCHAIPSQSIRSAPLQQQDDDRSTAAKLMHANPAPGMRTCHARHESTCSSCHEDFMARDAGQIDSTLTNHEIPSSVSSSLPRA</sequence>
<reference evidence="2" key="1">
    <citation type="journal article" date="2017" name="Cell">
        <title>Insights into land plant evolution garnered from the Marchantia polymorpha genome.</title>
        <authorList>
            <person name="Bowman J.L."/>
            <person name="Kohchi T."/>
            <person name="Yamato K.T."/>
            <person name="Jenkins J."/>
            <person name="Shu S."/>
            <person name="Ishizaki K."/>
            <person name="Yamaoka S."/>
            <person name="Nishihama R."/>
            <person name="Nakamura Y."/>
            <person name="Berger F."/>
            <person name="Adam C."/>
            <person name="Aki S.S."/>
            <person name="Althoff F."/>
            <person name="Araki T."/>
            <person name="Arteaga-Vazquez M.A."/>
            <person name="Balasubrmanian S."/>
            <person name="Barry K."/>
            <person name="Bauer D."/>
            <person name="Boehm C.R."/>
            <person name="Briginshaw L."/>
            <person name="Caballero-Perez J."/>
            <person name="Catarino B."/>
            <person name="Chen F."/>
            <person name="Chiyoda S."/>
            <person name="Chovatia M."/>
            <person name="Davies K.M."/>
            <person name="Delmans M."/>
            <person name="Demura T."/>
            <person name="Dierschke T."/>
            <person name="Dolan L."/>
            <person name="Dorantes-Acosta A.E."/>
            <person name="Eklund D.M."/>
            <person name="Florent S.N."/>
            <person name="Flores-Sandoval E."/>
            <person name="Fujiyama A."/>
            <person name="Fukuzawa H."/>
            <person name="Galik B."/>
            <person name="Grimanelli D."/>
            <person name="Grimwood J."/>
            <person name="Grossniklaus U."/>
            <person name="Hamada T."/>
            <person name="Haseloff J."/>
            <person name="Hetherington A.J."/>
            <person name="Higo A."/>
            <person name="Hirakawa Y."/>
            <person name="Hundley H.N."/>
            <person name="Ikeda Y."/>
            <person name="Inoue K."/>
            <person name="Inoue S.I."/>
            <person name="Ishida S."/>
            <person name="Jia Q."/>
            <person name="Kakita M."/>
            <person name="Kanazawa T."/>
            <person name="Kawai Y."/>
            <person name="Kawashima T."/>
            <person name="Kennedy M."/>
            <person name="Kinose K."/>
            <person name="Kinoshita T."/>
            <person name="Kohara Y."/>
            <person name="Koide E."/>
            <person name="Komatsu K."/>
            <person name="Kopischke S."/>
            <person name="Kubo M."/>
            <person name="Kyozuka J."/>
            <person name="Lagercrantz U."/>
            <person name="Lin S.S."/>
            <person name="Lindquist E."/>
            <person name="Lipzen A.M."/>
            <person name="Lu C.W."/>
            <person name="De Luna E."/>
            <person name="Martienssen R.A."/>
            <person name="Minamino N."/>
            <person name="Mizutani M."/>
            <person name="Mizutani M."/>
            <person name="Mochizuki N."/>
            <person name="Monte I."/>
            <person name="Mosher R."/>
            <person name="Nagasaki H."/>
            <person name="Nakagami H."/>
            <person name="Naramoto S."/>
            <person name="Nishitani K."/>
            <person name="Ohtani M."/>
            <person name="Okamoto T."/>
            <person name="Okumura M."/>
            <person name="Phillips J."/>
            <person name="Pollak B."/>
            <person name="Reinders A."/>
            <person name="Rovekamp M."/>
            <person name="Sano R."/>
            <person name="Sawa S."/>
            <person name="Schmid M.W."/>
            <person name="Shirakawa M."/>
            <person name="Solano R."/>
            <person name="Spunde A."/>
            <person name="Suetsugu N."/>
            <person name="Sugano S."/>
            <person name="Sugiyama A."/>
            <person name="Sun R."/>
            <person name="Suzuki Y."/>
            <person name="Takenaka M."/>
            <person name="Takezawa D."/>
            <person name="Tomogane H."/>
            <person name="Tsuzuki M."/>
            <person name="Ueda T."/>
            <person name="Umeda M."/>
            <person name="Ward J.M."/>
            <person name="Watanabe Y."/>
            <person name="Yazaki K."/>
            <person name="Yokoyama R."/>
            <person name="Yoshitake Y."/>
            <person name="Yotsui I."/>
            <person name="Zachgo S."/>
            <person name="Schmutz J."/>
        </authorList>
    </citation>
    <scope>NUCLEOTIDE SEQUENCE [LARGE SCALE GENOMIC DNA]</scope>
    <source>
        <strain evidence="2">Tak-1</strain>
    </source>
</reference>
<organism evidence="1 2">
    <name type="scientific">Marchantia polymorpha</name>
    <name type="common">Common liverwort</name>
    <name type="synonym">Marchantia aquatica</name>
    <dbReference type="NCBI Taxonomy" id="3197"/>
    <lineage>
        <taxon>Eukaryota</taxon>
        <taxon>Viridiplantae</taxon>
        <taxon>Streptophyta</taxon>
        <taxon>Embryophyta</taxon>
        <taxon>Marchantiophyta</taxon>
        <taxon>Marchantiopsida</taxon>
        <taxon>Marchantiidae</taxon>
        <taxon>Marchantiales</taxon>
        <taxon>Marchantiaceae</taxon>
        <taxon>Marchantia</taxon>
    </lineage>
</organism>